<evidence type="ECO:0000256" key="11">
    <source>
        <dbReference type="ARBA" id="ARBA00022918"/>
    </source>
</evidence>
<keyword evidence="4" id="KW-0540">Nuclease</keyword>
<dbReference type="EMBL" id="CP144693">
    <property type="protein sequence ID" value="WVZ01136.1"/>
    <property type="molecule type" value="Genomic_DNA"/>
</dbReference>
<dbReference type="GO" id="GO:0046872">
    <property type="term" value="F:metal ion binding"/>
    <property type="evidence" value="ECO:0007669"/>
    <property type="project" value="UniProtKB-KW"/>
</dbReference>
<dbReference type="InterPro" id="IPR012337">
    <property type="entry name" value="RNaseH-like_sf"/>
</dbReference>
<dbReference type="InterPro" id="IPR056924">
    <property type="entry name" value="SH3_Tf2-1"/>
</dbReference>
<dbReference type="SUPFAM" id="SSF56672">
    <property type="entry name" value="DNA/RNA polymerases"/>
    <property type="match status" value="1"/>
</dbReference>
<dbReference type="PANTHER" id="PTHR37984:SF5">
    <property type="entry name" value="PROTEIN NYNRIN-LIKE"/>
    <property type="match status" value="1"/>
</dbReference>
<evidence type="ECO:0000256" key="3">
    <source>
        <dbReference type="ARBA" id="ARBA00022695"/>
    </source>
</evidence>
<feature type="compositionally biased region" description="Basic residues" evidence="16">
    <location>
        <begin position="238"/>
        <end position="248"/>
    </location>
</feature>
<feature type="compositionally biased region" description="Polar residues" evidence="16">
    <location>
        <begin position="301"/>
        <end position="317"/>
    </location>
</feature>
<evidence type="ECO:0000256" key="10">
    <source>
        <dbReference type="ARBA" id="ARBA00022908"/>
    </source>
</evidence>
<feature type="domain" description="Integrase catalytic" evidence="18">
    <location>
        <begin position="1240"/>
        <end position="1402"/>
    </location>
</feature>
<dbReference type="InterPro" id="IPR043502">
    <property type="entry name" value="DNA/RNA_pol_sf"/>
</dbReference>
<evidence type="ECO:0000313" key="20">
    <source>
        <dbReference type="Proteomes" id="UP001374535"/>
    </source>
</evidence>
<dbReference type="SUPFAM" id="SSF53098">
    <property type="entry name" value="Ribonuclease H-like"/>
    <property type="match status" value="1"/>
</dbReference>
<keyword evidence="15" id="KW-0511">Multifunctional enzyme</keyword>
<evidence type="ECO:0000256" key="4">
    <source>
        <dbReference type="ARBA" id="ARBA00022722"/>
    </source>
</evidence>
<dbReference type="FunFam" id="3.30.70.270:FF:000020">
    <property type="entry name" value="Transposon Tf2-6 polyprotein-like Protein"/>
    <property type="match status" value="1"/>
</dbReference>
<evidence type="ECO:0000256" key="2">
    <source>
        <dbReference type="ARBA" id="ARBA00022679"/>
    </source>
</evidence>
<evidence type="ECO:0000259" key="17">
    <source>
        <dbReference type="PROSITE" id="PS50878"/>
    </source>
</evidence>
<dbReference type="Gene3D" id="3.30.420.10">
    <property type="entry name" value="Ribonuclease H-like superfamily/Ribonuclease H"/>
    <property type="match status" value="1"/>
</dbReference>
<evidence type="ECO:0000259" key="18">
    <source>
        <dbReference type="PROSITE" id="PS50994"/>
    </source>
</evidence>
<dbReference type="InterPro" id="IPR041577">
    <property type="entry name" value="RT_RNaseH_2"/>
</dbReference>
<dbReference type="Pfam" id="PF17921">
    <property type="entry name" value="Integrase_H2C2"/>
    <property type="match status" value="1"/>
</dbReference>
<evidence type="ECO:0000256" key="13">
    <source>
        <dbReference type="ARBA" id="ARBA00023125"/>
    </source>
</evidence>
<dbReference type="FunFam" id="3.10.10.10:FF:000007">
    <property type="entry name" value="Retrovirus-related Pol polyprotein from transposon 17.6-like Protein"/>
    <property type="match status" value="1"/>
</dbReference>
<keyword evidence="20" id="KW-1185">Reference proteome</keyword>
<dbReference type="GO" id="GO:0006508">
    <property type="term" value="P:proteolysis"/>
    <property type="evidence" value="ECO:0007669"/>
    <property type="project" value="UniProtKB-KW"/>
</dbReference>
<dbReference type="PROSITE" id="PS50994">
    <property type="entry name" value="INTEGRASE"/>
    <property type="match status" value="1"/>
</dbReference>
<dbReference type="CDD" id="cd00303">
    <property type="entry name" value="retropepsin_like"/>
    <property type="match status" value="1"/>
</dbReference>
<keyword evidence="12" id="KW-0239">DNA-directed DNA polymerase</keyword>
<feature type="compositionally biased region" description="Basic residues" evidence="16">
    <location>
        <begin position="255"/>
        <end position="265"/>
    </location>
</feature>
<keyword evidence="14" id="KW-0233">DNA recombination</keyword>
<feature type="region of interest" description="Disordered" evidence="16">
    <location>
        <begin position="210"/>
        <end position="272"/>
    </location>
</feature>
<dbReference type="PROSITE" id="PS50878">
    <property type="entry name" value="RT_POL"/>
    <property type="match status" value="1"/>
</dbReference>
<evidence type="ECO:0008006" key="21">
    <source>
        <dbReference type="Google" id="ProtNLM"/>
    </source>
</evidence>
<dbReference type="InterPro" id="IPR000477">
    <property type="entry name" value="RT_dom"/>
</dbReference>
<dbReference type="Pfam" id="PF24626">
    <property type="entry name" value="SH3_Tf2-1"/>
    <property type="match status" value="1"/>
</dbReference>
<dbReference type="GO" id="GO:0006310">
    <property type="term" value="P:DNA recombination"/>
    <property type="evidence" value="ECO:0007669"/>
    <property type="project" value="UniProtKB-KW"/>
</dbReference>
<dbReference type="PANTHER" id="PTHR37984">
    <property type="entry name" value="PROTEIN CBG26694"/>
    <property type="match status" value="1"/>
</dbReference>
<keyword evidence="13" id="KW-0238">DNA-binding</keyword>
<dbReference type="GO" id="GO:0003677">
    <property type="term" value="F:DNA binding"/>
    <property type="evidence" value="ECO:0007669"/>
    <property type="project" value="UniProtKB-KW"/>
</dbReference>
<dbReference type="CDD" id="cd09274">
    <property type="entry name" value="RNase_HI_RT_Ty3"/>
    <property type="match status" value="1"/>
</dbReference>
<evidence type="ECO:0000256" key="15">
    <source>
        <dbReference type="ARBA" id="ARBA00023268"/>
    </source>
</evidence>
<name>A0AAQ3N1V6_VIGMU</name>
<dbReference type="InterPro" id="IPR043128">
    <property type="entry name" value="Rev_trsase/Diguanyl_cyclase"/>
</dbReference>
<feature type="region of interest" description="Disordered" evidence="16">
    <location>
        <begin position="301"/>
        <end position="325"/>
    </location>
</feature>
<dbReference type="Gene3D" id="3.10.10.10">
    <property type="entry name" value="HIV Type 1 Reverse Transcriptase, subunit A, domain 1"/>
    <property type="match status" value="1"/>
</dbReference>
<keyword evidence="2" id="KW-0808">Transferase</keyword>
<evidence type="ECO:0000256" key="8">
    <source>
        <dbReference type="ARBA" id="ARBA00022801"/>
    </source>
</evidence>
<reference evidence="19 20" key="1">
    <citation type="journal article" date="2023" name="Life. Sci Alliance">
        <title>Evolutionary insights into 3D genome organization and epigenetic landscape of Vigna mungo.</title>
        <authorList>
            <person name="Junaid A."/>
            <person name="Singh B."/>
            <person name="Bhatia S."/>
        </authorList>
    </citation>
    <scope>NUCLEOTIDE SEQUENCE [LARGE SCALE GENOMIC DNA]</scope>
    <source>
        <strain evidence="19">Urdbean</strain>
    </source>
</reference>
<protein>
    <recommendedName>
        <fullName evidence="21">Ty3/gypsy retrotransposon protein</fullName>
    </recommendedName>
</protein>
<keyword evidence="10" id="KW-0229">DNA integration</keyword>
<gene>
    <name evidence="19" type="ORF">V8G54_027205</name>
</gene>
<keyword evidence="6" id="KW-0064">Aspartyl protease</keyword>
<evidence type="ECO:0000256" key="6">
    <source>
        <dbReference type="ARBA" id="ARBA00022750"/>
    </source>
</evidence>
<evidence type="ECO:0000256" key="12">
    <source>
        <dbReference type="ARBA" id="ARBA00022932"/>
    </source>
</evidence>
<dbReference type="GO" id="GO:0003887">
    <property type="term" value="F:DNA-directed DNA polymerase activity"/>
    <property type="evidence" value="ECO:0007669"/>
    <property type="project" value="UniProtKB-KW"/>
</dbReference>
<keyword evidence="11" id="KW-0695">RNA-directed DNA polymerase</keyword>
<organism evidence="19 20">
    <name type="scientific">Vigna mungo</name>
    <name type="common">Black gram</name>
    <name type="synonym">Phaseolus mungo</name>
    <dbReference type="NCBI Taxonomy" id="3915"/>
    <lineage>
        <taxon>Eukaryota</taxon>
        <taxon>Viridiplantae</taxon>
        <taxon>Streptophyta</taxon>
        <taxon>Embryophyta</taxon>
        <taxon>Tracheophyta</taxon>
        <taxon>Spermatophyta</taxon>
        <taxon>Magnoliopsida</taxon>
        <taxon>eudicotyledons</taxon>
        <taxon>Gunneridae</taxon>
        <taxon>Pentapetalae</taxon>
        <taxon>rosids</taxon>
        <taxon>fabids</taxon>
        <taxon>Fabales</taxon>
        <taxon>Fabaceae</taxon>
        <taxon>Papilionoideae</taxon>
        <taxon>50 kb inversion clade</taxon>
        <taxon>NPAAA clade</taxon>
        <taxon>indigoferoid/millettioid clade</taxon>
        <taxon>Phaseoleae</taxon>
        <taxon>Vigna</taxon>
    </lineage>
</organism>
<dbReference type="Gene3D" id="1.10.340.70">
    <property type="match status" value="1"/>
</dbReference>
<dbReference type="InterPro" id="IPR041588">
    <property type="entry name" value="Integrase_H2C2"/>
</dbReference>
<dbReference type="InterPro" id="IPR050951">
    <property type="entry name" value="Retrovirus_Pol_polyprotein"/>
</dbReference>
<evidence type="ECO:0000313" key="19">
    <source>
        <dbReference type="EMBL" id="WVZ01136.1"/>
    </source>
</evidence>
<keyword evidence="1" id="KW-0645">Protease</keyword>
<evidence type="ECO:0000256" key="9">
    <source>
        <dbReference type="ARBA" id="ARBA00022842"/>
    </source>
</evidence>
<sequence length="1737" mass="201071">MSSHRFSRNSYVNFDHPETFKNMIDILEKSRKNNNFWEMDRIECDIYEQANRYIPFFGRDTSALTYLAWEKKIEEIHPLMAKISDPYETYHVLSRANQNCVPRIYTSKFEGYAREWWEEREYHVTIGRKYPINDWNELKGCLREIFLPPEIQRNLQLMREFIRDGKSFIAKLSGFNCREIEFREKLMKFLNEGSKRRFEREHRQLQERIERQERRKESKQQEERRREREREREEARTREKRRGRKKRKREEERTRKKGRGRKERRGRKEENGREEIDDNISYFYHRIQTFKGREEFVKSQLKISPQENHQDLRTNPFQGGGDDDLGPSPISLPPSKAHFIFSIFPNSPPCFSLLHGDPILRCHIVLCLRQRLDHASLAICGFLSLALETRTPSRVFFLESLRILFTGYSAKHLLLCRFHRSTNTRHRSAIIRHPRTSSRVAQLRKTFSSRLRLSQPLPLLLTPPPKTTFKKLTHEEMLSRREKGLCYNCDEKFHPGHKCKARFFLLVVETPDDGISSFSDPFSHTDLDSSQLESNCTELSSAQISLNALSGLHAPEALRLMGLISKQQVTILVDGGSTHNCIRTVMVGNGSVLECHHIFPAVPVTIQGQHFTLDFHVLPISGAEGRTYSRYPLWTPRHFSPSIKRIFQTHSGAAYFHIQIFPHSPFADTPTVASPSHLDPLISSLLHHYKSLFLPPTSLPPPRNTNHHIHLLPNSSPVNVRPYRYPHFHKCEIERQIDEMLQTGLIQPSHSLFSSPVLLVKKKDGSWRFCVDFRSLNLISVKDRFPLPTIDELLDELGGAKWFSKLDLRQGFHQIRMHEADIHKTAFRTHMGHYEYKVMPFGLCNAPSTFQATMNDLLKPFLRKFVIVFFDDILVYSKTFEAHLHHLECTFKALIDGYFFLKESKCVFAQQQLEYLGHIVSAIGVAADPSKIQAMVEWPTPCSIKSLRGFLGLTGFYRRFIKGYASIASPLIALLKKDNFVWCPAAQSAFEHLKKAMTEAPVLALPDFTLPFQLETDASGSAMGAILMQQDHPIAFFSKPFCPKLLRSSTYVRELHAITYAVKKWRQYLLGHRFIILTDHRSLKELMSQVIQTPEQQVYLSKLLGYDYAIQYKAGKYNVVTDALSRTDESTHGQFMVLSMPRFLFLDQLRKSLHDSPEFSSLLADVRNTPSAFPLYVIHNDFLLYDGKLWLNKDNPFIPLLLEEFHTTPLGGHMGFAKTLARIQGNFYWKGMHSTIRTFPLPTPHDSWEDLSLDFITRLPPSMGHTVILVVVDRFSKGAHFGTLPNHFTAFRVAQLFMDMVYKHHGIPRSLVSDPDPIFISKFWRELFRLCGTKLRISTSYHPETDGQTEVLNRTLEQYLHSFVHAQPNHWGRYISLAEWSYNTSIHSATGFTPFQVTYGKPPPFIPFYLTGSSSVEAMDTWLTNRQTLMTMLRKKLEKTQLALKTSVDRHRRDVVYQMGDWVYVRLRPYRQRSLHSSSCPKLAKRFYGLFRITARIGPVAYKLDLPPTSRIHPVFHCSLLKLHKGPLPSVPAELPPLAQDNKPLIEPLAVLDTKMDVSTVPPMKLALGQWKGLAPEDTSWEIWSELVSDFHLEDKVPPIAVGIDSNSPVDTGPIVGLRDDNIEDIMERPKRGTKLPSYLKDYEVLDLRNQVFYLLTDCATQSILQYFKMDPKNFDDYGGVEHLNYCFEVPNVVTGKLWPKLYEIKVSPITTPIDEGTIEELCLSEPYYPQQGAQTQ</sequence>
<dbReference type="Pfam" id="PF17919">
    <property type="entry name" value="RT_RNaseH_2"/>
    <property type="match status" value="1"/>
</dbReference>
<dbReference type="GO" id="GO:0004190">
    <property type="term" value="F:aspartic-type endopeptidase activity"/>
    <property type="evidence" value="ECO:0007669"/>
    <property type="project" value="UniProtKB-KW"/>
</dbReference>
<feature type="domain" description="Reverse transcriptase" evidence="17">
    <location>
        <begin position="741"/>
        <end position="920"/>
    </location>
</feature>
<dbReference type="GO" id="GO:0004519">
    <property type="term" value="F:endonuclease activity"/>
    <property type="evidence" value="ECO:0007669"/>
    <property type="project" value="UniProtKB-KW"/>
</dbReference>
<evidence type="ECO:0000256" key="1">
    <source>
        <dbReference type="ARBA" id="ARBA00022670"/>
    </source>
</evidence>
<dbReference type="InterPro" id="IPR036397">
    <property type="entry name" value="RNaseH_sf"/>
</dbReference>
<evidence type="ECO:0000256" key="7">
    <source>
        <dbReference type="ARBA" id="ARBA00022759"/>
    </source>
</evidence>
<dbReference type="InterPro" id="IPR001584">
    <property type="entry name" value="Integrase_cat-core"/>
</dbReference>
<dbReference type="Proteomes" id="UP001374535">
    <property type="component" value="Chromosome 8"/>
</dbReference>
<dbReference type="Gene3D" id="3.30.70.270">
    <property type="match status" value="2"/>
</dbReference>
<keyword evidence="9" id="KW-0460">Magnesium</keyword>
<keyword evidence="7" id="KW-0255">Endonuclease</keyword>
<dbReference type="GO" id="GO:0015074">
    <property type="term" value="P:DNA integration"/>
    <property type="evidence" value="ECO:0007669"/>
    <property type="project" value="UniProtKB-KW"/>
</dbReference>
<keyword evidence="5" id="KW-0479">Metal-binding</keyword>
<evidence type="ECO:0000256" key="5">
    <source>
        <dbReference type="ARBA" id="ARBA00022723"/>
    </source>
</evidence>
<proteinExistence type="predicted"/>
<dbReference type="GO" id="GO:0003964">
    <property type="term" value="F:RNA-directed DNA polymerase activity"/>
    <property type="evidence" value="ECO:0007669"/>
    <property type="project" value="UniProtKB-KW"/>
</dbReference>
<keyword evidence="3" id="KW-0548">Nucleotidyltransferase</keyword>
<dbReference type="CDD" id="cd01647">
    <property type="entry name" value="RT_LTR"/>
    <property type="match status" value="1"/>
</dbReference>
<dbReference type="Pfam" id="PF00078">
    <property type="entry name" value="RVT_1"/>
    <property type="match status" value="1"/>
</dbReference>
<keyword evidence="8" id="KW-0378">Hydrolase</keyword>
<feature type="compositionally biased region" description="Basic and acidic residues" evidence="16">
    <location>
        <begin position="210"/>
        <end position="237"/>
    </location>
</feature>
<evidence type="ECO:0000256" key="16">
    <source>
        <dbReference type="SAM" id="MobiDB-lite"/>
    </source>
</evidence>
<accession>A0AAQ3N1V6</accession>
<evidence type="ECO:0000256" key="14">
    <source>
        <dbReference type="ARBA" id="ARBA00023172"/>
    </source>
</evidence>